<keyword evidence="3" id="KW-1185">Reference proteome</keyword>
<dbReference type="AlphaFoldDB" id="A0A6A6UEY9"/>
<dbReference type="Proteomes" id="UP000799302">
    <property type="component" value="Unassembled WGS sequence"/>
</dbReference>
<dbReference type="EMBL" id="MU004234">
    <property type="protein sequence ID" value="KAF2670057.1"/>
    <property type="molecule type" value="Genomic_DNA"/>
</dbReference>
<evidence type="ECO:0000256" key="1">
    <source>
        <dbReference type="SAM" id="MobiDB-lite"/>
    </source>
</evidence>
<sequence>MFQPITTVLLVFKPIKSSIAIPNTFTHNTSTTIPKNTNYPQRNTPQPSHTMISNTTSPVNSNADWGSNWQLCTVMRTEEALPVNMNADWGSNWQLCTVMRSADSEMALPVNENEFMHTYWSCNVM</sequence>
<evidence type="ECO:0000313" key="3">
    <source>
        <dbReference type="Proteomes" id="UP000799302"/>
    </source>
</evidence>
<accession>A0A6A6UEY9</accession>
<gene>
    <name evidence="2" type="ORF">BT63DRAFT_228607</name>
</gene>
<evidence type="ECO:0000313" key="2">
    <source>
        <dbReference type="EMBL" id="KAF2670057.1"/>
    </source>
</evidence>
<protein>
    <submittedName>
        <fullName evidence="2">Uncharacterized protein</fullName>
    </submittedName>
</protein>
<name>A0A6A6UEY9_9PEZI</name>
<feature type="region of interest" description="Disordered" evidence="1">
    <location>
        <begin position="31"/>
        <end position="58"/>
    </location>
</feature>
<proteinExistence type="predicted"/>
<reference evidence="2" key="1">
    <citation type="journal article" date="2020" name="Stud. Mycol.">
        <title>101 Dothideomycetes genomes: a test case for predicting lifestyles and emergence of pathogens.</title>
        <authorList>
            <person name="Haridas S."/>
            <person name="Albert R."/>
            <person name="Binder M."/>
            <person name="Bloem J."/>
            <person name="Labutti K."/>
            <person name="Salamov A."/>
            <person name="Andreopoulos B."/>
            <person name="Baker S."/>
            <person name="Barry K."/>
            <person name="Bills G."/>
            <person name="Bluhm B."/>
            <person name="Cannon C."/>
            <person name="Castanera R."/>
            <person name="Culley D."/>
            <person name="Daum C."/>
            <person name="Ezra D."/>
            <person name="Gonzalez J."/>
            <person name="Henrissat B."/>
            <person name="Kuo A."/>
            <person name="Liang C."/>
            <person name="Lipzen A."/>
            <person name="Lutzoni F."/>
            <person name="Magnuson J."/>
            <person name="Mondo S."/>
            <person name="Nolan M."/>
            <person name="Ohm R."/>
            <person name="Pangilinan J."/>
            <person name="Park H.-J."/>
            <person name="Ramirez L."/>
            <person name="Alfaro M."/>
            <person name="Sun H."/>
            <person name="Tritt A."/>
            <person name="Yoshinaga Y."/>
            <person name="Zwiers L.-H."/>
            <person name="Turgeon B."/>
            <person name="Goodwin S."/>
            <person name="Spatafora J."/>
            <person name="Crous P."/>
            <person name="Grigoriev I."/>
        </authorList>
    </citation>
    <scope>NUCLEOTIDE SEQUENCE</scope>
    <source>
        <strain evidence="2">CBS 115976</strain>
    </source>
</reference>
<organism evidence="2 3">
    <name type="scientific">Microthyrium microscopicum</name>
    <dbReference type="NCBI Taxonomy" id="703497"/>
    <lineage>
        <taxon>Eukaryota</taxon>
        <taxon>Fungi</taxon>
        <taxon>Dikarya</taxon>
        <taxon>Ascomycota</taxon>
        <taxon>Pezizomycotina</taxon>
        <taxon>Dothideomycetes</taxon>
        <taxon>Dothideomycetes incertae sedis</taxon>
        <taxon>Microthyriales</taxon>
        <taxon>Microthyriaceae</taxon>
        <taxon>Microthyrium</taxon>
    </lineage>
</organism>